<evidence type="ECO:0000313" key="3">
    <source>
        <dbReference type="Proteomes" id="UP000276770"/>
    </source>
</evidence>
<protein>
    <submittedName>
        <fullName evidence="2">Uncharacterized protein</fullName>
    </submittedName>
</protein>
<organism evidence="2 3">
    <name type="scientific">Falsibacillus albus</name>
    <dbReference type="NCBI Taxonomy" id="2478915"/>
    <lineage>
        <taxon>Bacteria</taxon>
        <taxon>Bacillati</taxon>
        <taxon>Bacillota</taxon>
        <taxon>Bacilli</taxon>
        <taxon>Bacillales</taxon>
        <taxon>Bacillaceae</taxon>
        <taxon>Falsibacillus</taxon>
    </lineage>
</organism>
<evidence type="ECO:0000313" key="2">
    <source>
        <dbReference type="EMBL" id="RLQ96724.1"/>
    </source>
</evidence>
<keyword evidence="1" id="KW-0472">Membrane</keyword>
<reference evidence="2 3" key="1">
    <citation type="submission" date="2018-10" db="EMBL/GenBank/DDBJ databases">
        <title>Falsibacillus sp. genome draft.</title>
        <authorList>
            <person name="Shi S."/>
        </authorList>
    </citation>
    <scope>NUCLEOTIDE SEQUENCE [LARGE SCALE GENOMIC DNA]</scope>
    <source>
        <strain evidence="2 3">GY 10110</strain>
    </source>
</reference>
<keyword evidence="1" id="KW-1133">Transmembrane helix</keyword>
<dbReference type="OrthoDB" id="2444734at2"/>
<feature type="transmembrane region" description="Helical" evidence="1">
    <location>
        <begin position="430"/>
        <end position="447"/>
    </location>
</feature>
<feature type="transmembrane region" description="Helical" evidence="1">
    <location>
        <begin position="400"/>
        <end position="423"/>
    </location>
</feature>
<name>A0A3L7K345_9BACI</name>
<proteinExistence type="predicted"/>
<comment type="caution">
    <text evidence="2">The sequence shown here is derived from an EMBL/GenBank/DDBJ whole genome shotgun (WGS) entry which is preliminary data.</text>
</comment>
<dbReference type="Proteomes" id="UP000276770">
    <property type="component" value="Unassembled WGS sequence"/>
</dbReference>
<dbReference type="SUPFAM" id="SSF82171">
    <property type="entry name" value="DPP6 N-terminal domain-like"/>
    <property type="match status" value="1"/>
</dbReference>
<accession>A0A3L7K345</accession>
<dbReference type="RefSeq" id="WP_121679745.1">
    <property type="nucleotide sequence ID" value="NZ_RCVZ01000003.1"/>
</dbReference>
<feature type="transmembrane region" description="Helical" evidence="1">
    <location>
        <begin position="498"/>
        <end position="517"/>
    </location>
</feature>
<gene>
    <name evidence="2" type="ORF">D9X91_06370</name>
</gene>
<dbReference type="AlphaFoldDB" id="A0A3L7K345"/>
<keyword evidence="3" id="KW-1185">Reference proteome</keyword>
<keyword evidence="1" id="KW-0812">Transmembrane</keyword>
<feature type="transmembrane region" description="Helical" evidence="1">
    <location>
        <begin position="467"/>
        <end position="486"/>
    </location>
</feature>
<dbReference type="EMBL" id="RCVZ01000003">
    <property type="protein sequence ID" value="RLQ96724.1"/>
    <property type="molecule type" value="Genomic_DNA"/>
</dbReference>
<evidence type="ECO:0000256" key="1">
    <source>
        <dbReference type="SAM" id="Phobius"/>
    </source>
</evidence>
<sequence length="518" mass="58837">MFYEFLKRYKIRLFFLLTALIFLFVSMMFNVRQELLLRPDAWSRSISIPVSAEHKSVYTRETPNSIVVNTANEHKIDQIVIDKKDFSVTDKQSFDIPINPYYSFWVSDDNQTIYYVADKQLWKMNGDKAEKLGKDIQRIYTGPDTIVAVEGDQMIALDPSTGKQSALLAGKEAENIKSISIDPALSSIMALSNSGGQENTVFYFSKTKTGYHKKVLTYISPPVKEVTDLYFTQMKGKVHVIFSTVMKEGGSRSTSSYYAMFSPEKSEGNLSAKPLEVYDQNGKVFDAIQHVQLNQVGNSLQLFFSADGLLKKSNENINMYSASKEGGKWIAKRISTSYQQATLPLLFNGDEAIWLSFDGKIYHVWGAATKDAIIKQSEKLTQTDWKRALESTMISLSSCMVFFLLSLILFAPAVVMIFISYVFKINNAKWLGYMSIAATLILQFIVMQKILNSHFAYVAPSYLTFPYSHITLPFIIDIISFFAFYMTENKEWGYEGKAFYFVGVNIWFAALVVGSYMI</sequence>